<evidence type="ECO:0000313" key="1">
    <source>
        <dbReference type="EMBL" id="SVC15518.1"/>
    </source>
</evidence>
<dbReference type="EMBL" id="UINC01076393">
    <property type="protein sequence ID" value="SVC15518.1"/>
    <property type="molecule type" value="Genomic_DNA"/>
</dbReference>
<dbReference type="AlphaFoldDB" id="A0A382JUH6"/>
<sequence>MVIIQDKLMVYNCTKHKKHPWQINPKNLPDRF</sequence>
<protein>
    <submittedName>
        <fullName evidence="1">Uncharacterized protein</fullName>
    </submittedName>
</protein>
<name>A0A382JUH6_9ZZZZ</name>
<accession>A0A382JUH6</accession>
<organism evidence="1">
    <name type="scientific">marine metagenome</name>
    <dbReference type="NCBI Taxonomy" id="408172"/>
    <lineage>
        <taxon>unclassified sequences</taxon>
        <taxon>metagenomes</taxon>
        <taxon>ecological metagenomes</taxon>
    </lineage>
</organism>
<gene>
    <name evidence="1" type="ORF">METZ01_LOCUS268372</name>
</gene>
<proteinExistence type="predicted"/>
<reference evidence="1" key="1">
    <citation type="submission" date="2018-05" db="EMBL/GenBank/DDBJ databases">
        <authorList>
            <person name="Lanie J.A."/>
            <person name="Ng W.-L."/>
            <person name="Kazmierczak K.M."/>
            <person name="Andrzejewski T.M."/>
            <person name="Davidsen T.M."/>
            <person name="Wayne K.J."/>
            <person name="Tettelin H."/>
            <person name="Glass J.I."/>
            <person name="Rusch D."/>
            <person name="Podicherti R."/>
            <person name="Tsui H.-C.T."/>
            <person name="Winkler M.E."/>
        </authorList>
    </citation>
    <scope>NUCLEOTIDE SEQUENCE</scope>
</reference>